<feature type="transmembrane region" description="Helical" evidence="1">
    <location>
        <begin position="63"/>
        <end position="81"/>
    </location>
</feature>
<feature type="transmembrane region" description="Helical" evidence="1">
    <location>
        <begin position="32"/>
        <end position="51"/>
    </location>
</feature>
<proteinExistence type="predicted"/>
<evidence type="ECO:0000313" key="2">
    <source>
        <dbReference type="EMBL" id="QHU08878.1"/>
    </source>
</evidence>
<keyword evidence="1" id="KW-0472">Membrane</keyword>
<accession>A0A6C0JYC7</accession>
<keyword evidence="1" id="KW-0812">Transmembrane</keyword>
<dbReference type="AlphaFoldDB" id="A0A6C0JYC7"/>
<dbReference type="EMBL" id="MN740699">
    <property type="protein sequence ID" value="QHU08878.1"/>
    <property type="molecule type" value="Genomic_DNA"/>
</dbReference>
<organism evidence="2">
    <name type="scientific">viral metagenome</name>
    <dbReference type="NCBI Taxonomy" id="1070528"/>
    <lineage>
        <taxon>unclassified sequences</taxon>
        <taxon>metagenomes</taxon>
        <taxon>organismal metagenomes</taxon>
    </lineage>
</organism>
<protein>
    <recommendedName>
        <fullName evidence="3">Holin</fullName>
    </recommendedName>
</protein>
<reference evidence="2" key="1">
    <citation type="journal article" date="2020" name="Nature">
        <title>Giant virus diversity and host interactions through global metagenomics.</title>
        <authorList>
            <person name="Schulz F."/>
            <person name="Roux S."/>
            <person name="Paez-Espino D."/>
            <person name="Jungbluth S."/>
            <person name="Walsh D.A."/>
            <person name="Denef V.J."/>
            <person name="McMahon K.D."/>
            <person name="Konstantinidis K.T."/>
            <person name="Eloe-Fadrosh E.A."/>
            <person name="Kyrpides N.C."/>
            <person name="Woyke T."/>
        </authorList>
    </citation>
    <scope>NUCLEOTIDE SEQUENCE</scope>
    <source>
        <strain evidence="2">GVMAG-S-1064190-84</strain>
    </source>
</reference>
<evidence type="ECO:0000256" key="1">
    <source>
        <dbReference type="SAM" id="Phobius"/>
    </source>
</evidence>
<keyword evidence="1" id="KW-1133">Transmembrane helix</keyword>
<sequence>MFNKIRAVISLPEVFQQGKMLTDAAAWKRGNIAVSMVTGFLASIVAIAKLFGYELPLTDDQIVTIGGAIFAVTGMFLHPTLEVATTEKLGVAPKKRSNN</sequence>
<evidence type="ECO:0008006" key="3">
    <source>
        <dbReference type="Google" id="ProtNLM"/>
    </source>
</evidence>
<name>A0A6C0JYC7_9ZZZZ</name>